<dbReference type="SUPFAM" id="SSF103088">
    <property type="entry name" value="OmpA-like"/>
    <property type="match status" value="1"/>
</dbReference>
<dbReference type="InterPro" id="IPR036737">
    <property type="entry name" value="OmpA-like_sf"/>
</dbReference>
<dbReference type="Gene3D" id="3.40.190.10">
    <property type="entry name" value="Periplasmic binding protein-like II"/>
    <property type="match status" value="2"/>
</dbReference>
<dbReference type="CDD" id="cd13653">
    <property type="entry name" value="PBP2_phosphate_like_1"/>
    <property type="match status" value="1"/>
</dbReference>
<organism evidence="4 5">
    <name type="scientific">Parasulfitobacter algicola</name>
    <dbReference type="NCBI Taxonomy" id="2614809"/>
    <lineage>
        <taxon>Bacteria</taxon>
        <taxon>Pseudomonadati</taxon>
        <taxon>Pseudomonadota</taxon>
        <taxon>Alphaproteobacteria</taxon>
        <taxon>Rhodobacterales</taxon>
        <taxon>Roseobacteraceae</taxon>
        <taxon>Parasulfitobacter</taxon>
    </lineage>
</organism>
<name>A0ABX2INF1_9RHOB</name>
<keyword evidence="1" id="KW-0732">Signal</keyword>
<keyword evidence="5" id="KW-1185">Reference proteome</keyword>
<dbReference type="Pfam" id="PF00691">
    <property type="entry name" value="OmpA"/>
    <property type="match status" value="1"/>
</dbReference>
<evidence type="ECO:0000256" key="2">
    <source>
        <dbReference type="PROSITE-ProRule" id="PRU00473"/>
    </source>
</evidence>
<dbReference type="InterPro" id="IPR050811">
    <property type="entry name" value="Phosphate_ABC_transporter"/>
</dbReference>
<dbReference type="InterPro" id="IPR006665">
    <property type="entry name" value="OmpA-like"/>
</dbReference>
<dbReference type="EMBL" id="JABUFE010000002">
    <property type="protein sequence ID" value="NSX54075.1"/>
    <property type="molecule type" value="Genomic_DNA"/>
</dbReference>
<dbReference type="Proteomes" id="UP000777935">
    <property type="component" value="Unassembled WGS sequence"/>
</dbReference>
<evidence type="ECO:0000259" key="3">
    <source>
        <dbReference type="PROSITE" id="PS51123"/>
    </source>
</evidence>
<dbReference type="Gene3D" id="3.30.1330.60">
    <property type="entry name" value="OmpA-like domain"/>
    <property type="match status" value="1"/>
</dbReference>
<keyword evidence="2" id="KW-0472">Membrane</keyword>
<dbReference type="SUPFAM" id="SSF53850">
    <property type="entry name" value="Periplasmic binding protein-like II"/>
    <property type="match status" value="1"/>
</dbReference>
<gene>
    <name evidence="4" type="ORF">HRQ87_04585</name>
</gene>
<dbReference type="PANTHER" id="PTHR30570">
    <property type="entry name" value="PERIPLASMIC PHOSPHATE BINDING COMPONENT OF PHOSPHATE ABC TRANSPORTER"/>
    <property type="match status" value="1"/>
</dbReference>
<dbReference type="Pfam" id="PF12849">
    <property type="entry name" value="PBP_like_2"/>
    <property type="match status" value="1"/>
</dbReference>
<dbReference type="RefSeq" id="WP_174135723.1">
    <property type="nucleotide sequence ID" value="NZ_JABUFE010000002.1"/>
</dbReference>
<comment type="caution">
    <text evidence="4">The sequence shown here is derived from an EMBL/GenBank/DDBJ whole genome shotgun (WGS) entry which is preliminary data.</text>
</comment>
<accession>A0ABX2INF1</accession>
<feature type="domain" description="OmpA-like" evidence="3">
    <location>
        <begin position="364"/>
        <end position="484"/>
    </location>
</feature>
<dbReference type="PROSITE" id="PS51123">
    <property type="entry name" value="OMPA_2"/>
    <property type="match status" value="1"/>
</dbReference>
<sequence>MRGDLKAVREDVFILATTIGDVQIPRSAVMCIGDSCPKIDKPQADIVIRGSDTVGDELMPLLIEGYANSLQAATANRREVGADTVSLSIRDNFGDGEEIWIAEVQAAGSSTGFRALIDGQADIAMSSRPVRSIEAQAIVSQGRGDLLNINQEYVVAVDSILTIVSPQNPINELSMTQLADLFAGRIRNWSLVGGPDIPVTVFTRAPTSGTRGVFQTQILEPKGLQMASNAVVLTSNQEMSNAVATTIGGIGYVGFASKRGAKAVDLIADCGIKMSATPFASKTEEYPLERRLRLYVDNKQLTETTKGLLDFAISSEADGLIQKAGFVDLSVKVDPDFGASRIIQAAQQLDEASALQTMRDMMINLSGVQRLSTTFRFESGSASLDNKSVRDLKRVIEFIAKPENRNKEIILVGFTDNFGSFTANAELSKARAAVVREALLLHRDAASLQGVTIRATGYGELSPVGCNDTDQGRKRNRRVEVWMK</sequence>
<proteinExistence type="predicted"/>
<evidence type="ECO:0000256" key="1">
    <source>
        <dbReference type="ARBA" id="ARBA00022729"/>
    </source>
</evidence>
<evidence type="ECO:0000313" key="5">
    <source>
        <dbReference type="Proteomes" id="UP000777935"/>
    </source>
</evidence>
<dbReference type="InterPro" id="IPR024370">
    <property type="entry name" value="PBP_domain"/>
</dbReference>
<dbReference type="CDD" id="cd07185">
    <property type="entry name" value="OmpA_C-like"/>
    <property type="match status" value="1"/>
</dbReference>
<protein>
    <submittedName>
        <fullName evidence="4">Substrate-binding domain-containing protein</fullName>
    </submittedName>
</protein>
<dbReference type="PANTHER" id="PTHR30570:SF1">
    <property type="entry name" value="PHOSPHATE-BINDING PROTEIN PSTS"/>
    <property type="match status" value="1"/>
</dbReference>
<reference evidence="4 5" key="1">
    <citation type="submission" date="2020-06" db="EMBL/GenBank/DDBJ databases">
        <title>Sulfitobacter algicola sp. nov., isolated from green algae.</title>
        <authorList>
            <person name="Wang C."/>
        </authorList>
    </citation>
    <scope>NUCLEOTIDE SEQUENCE [LARGE SCALE GENOMIC DNA]</scope>
    <source>
        <strain evidence="4 5">1151</strain>
    </source>
</reference>
<evidence type="ECO:0000313" key="4">
    <source>
        <dbReference type="EMBL" id="NSX54075.1"/>
    </source>
</evidence>